<dbReference type="GO" id="GO:0046872">
    <property type="term" value="F:metal ion binding"/>
    <property type="evidence" value="ECO:0007669"/>
    <property type="project" value="UniProtKB-UniRule"/>
</dbReference>
<dbReference type="InterPro" id="IPR004559">
    <property type="entry name" value="HemW-like"/>
</dbReference>
<keyword evidence="2" id="KW-0949">S-adenosyl-L-methionine</keyword>
<dbReference type="AlphaFoldDB" id="A0A3D9D7J1"/>
<keyword evidence="2" id="KW-0143">Chaperone</keyword>
<evidence type="ECO:0000259" key="3">
    <source>
        <dbReference type="PROSITE" id="PS51918"/>
    </source>
</evidence>
<dbReference type="GO" id="GO:0005737">
    <property type="term" value="C:cytoplasm"/>
    <property type="evidence" value="ECO:0007669"/>
    <property type="project" value="UniProtKB-SubCell"/>
</dbReference>
<evidence type="ECO:0000256" key="1">
    <source>
        <dbReference type="ARBA" id="ARBA00006100"/>
    </source>
</evidence>
<evidence type="ECO:0000313" key="5">
    <source>
        <dbReference type="Proteomes" id="UP000257030"/>
    </source>
</evidence>
<dbReference type="InterPro" id="IPR007197">
    <property type="entry name" value="rSAM"/>
</dbReference>
<dbReference type="InterPro" id="IPR023404">
    <property type="entry name" value="rSAM_horseshoe"/>
</dbReference>
<dbReference type="SFLD" id="SFLDG01065">
    <property type="entry name" value="anaerobic_coproporphyrinogen-I"/>
    <property type="match status" value="1"/>
</dbReference>
<dbReference type="PANTHER" id="PTHR13932:SF5">
    <property type="entry name" value="RADICAL S-ADENOSYL METHIONINE DOMAIN-CONTAINING PROTEIN 1, MITOCHONDRIAL"/>
    <property type="match status" value="1"/>
</dbReference>
<comment type="function">
    <text evidence="2">Probably acts as a heme chaperone, transferring heme to an unknown acceptor. Binds one molecule of heme per monomer, possibly covalently. Binds 1 [4Fe-4S] cluster. The cluster is coordinated with 3 cysteines and an exchangeable S-adenosyl-L-methionine.</text>
</comment>
<organism evidence="4 5">
    <name type="scientific">Chryseobacterium elymi</name>
    <dbReference type="NCBI Taxonomy" id="395936"/>
    <lineage>
        <taxon>Bacteria</taxon>
        <taxon>Pseudomonadati</taxon>
        <taxon>Bacteroidota</taxon>
        <taxon>Flavobacteriia</taxon>
        <taxon>Flavobacteriales</taxon>
        <taxon>Weeksellaceae</taxon>
        <taxon>Chryseobacterium group</taxon>
        <taxon>Chryseobacterium</taxon>
    </lineage>
</organism>
<dbReference type="GO" id="GO:0004109">
    <property type="term" value="F:coproporphyrinogen oxidase activity"/>
    <property type="evidence" value="ECO:0007669"/>
    <property type="project" value="InterPro"/>
</dbReference>
<keyword evidence="2" id="KW-0479">Metal-binding</keyword>
<dbReference type="InterPro" id="IPR058240">
    <property type="entry name" value="rSAM_sf"/>
</dbReference>
<protein>
    <recommendedName>
        <fullName evidence="2">Heme chaperone HemW</fullName>
    </recommendedName>
</protein>
<dbReference type="CDD" id="cd01335">
    <property type="entry name" value="Radical_SAM"/>
    <property type="match status" value="1"/>
</dbReference>
<dbReference type="NCBIfam" id="TIGR00539">
    <property type="entry name" value="hemN_rel"/>
    <property type="match status" value="1"/>
</dbReference>
<dbReference type="SMART" id="SM00729">
    <property type="entry name" value="Elp3"/>
    <property type="match status" value="1"/>
</dbReference>
<evidence type="ECO:0000256" key="2">
    <source>
        <dbReference type="RuleBase" id="RU364116"/>
    </source>
</evidence>
<dbReference type="SFLD" id="SFLDG01082">
    <property type="entry name" value="B12-binding_domain_containing"/>
    <property type="match status" value="1"/>
</dbReference>
<keyword evidence="2" id="KW-0349">Heme</keyword>
<dbReference type="SFLD" id="SFLDS00029">
    <property type="entry name" value="Radical_SAM"/>
    <property type="match status" value="1"/>
</dbReference>
<feature type="domain" description="Radical SAM core" evidence="3">
    <location>
        <begin position="1"/>
        <end position="229"/>
    </location>
</feature>
<dbReference type="OrthoDB" id="9808022at2"/>
<dbReference type="GO" id="GO:0006779">
    <property type="term" value="P:porphyrin-containing compound biosynthetic process"/>
    <property type="evidence" value="ECO:0007669"/>
    <property type="project" value="InterPro"/>
</dbReference>
<keyword evidence="2" id="KW-0963">Cytoplasm</keyword>
<dbReference type="GO" id="GO:0051539">
    <property type="term" value="F:4 iron, 4 sulfur cluster binding"/>
    <property type="evidence" value="ECO:0007669"/>
    <property type="project" value="UniProtKB-UniRule"/>
</dbReference>
<dbReference type="PROSITE" id="PS51918">
    <property type="entry name" value="RADICAL_SAM"/>
    <property type="match status" value="1"/>
</dbReference>
<comment type="caution">
    <text evidence="4">The sequence shown here is derived from an EMBL/GenBank/DDBJ whole genome shotgun (WGS) entry which is preliminary data.</text>
</comment>
<dbReference type="PANTHER" id="PTHR13932">
    <property type="entry name" value="COPROPORPHYRINIGEN III OXIDASE"/>
    <property type="match status" value="1"/>
</dbReference>
<gene>
    <name evidence="4" type="ORF">DRF60_18765</name>
</gene>
<dbReference type="InterPro" id="IPR006638">
    <property type="entry name" value="Elp3/MiaA/NifB-like_rSAM"/>
</dbReference>
<keyword evidence="2" id="KW-0004">4Fe-4S</keyword>
<keyword evidence="5" id="KW-1185">Reference proteome</keyword>
<dbReference type="SFLD" id="SFLDF00288">
    <property type="entry name" value="HemN-like__clustered_with_nucl"/>
    <property type="match status" value="1"/>
</dbReference>
<dbReference type="Proteomes" id="UP000257030">
    <property type="component" value="Unassembled WGS sequence"/>
</dbReference>
<name>A0A3D9D7J1_9FLAO</name>
<keyword evidence="2" id="KW-0411">Iron-sulfur</keyword>
<proteinExistence type="inferred from homology"/>
<dbReference type="EMBL" id="QNUH01000024">
    <property type="protein sequence ID" value="REC73927.1"/>
    <property type="molecule type" value="Genomic_DNA"/>
</dbReference>
<reference evidence="4 5" key="1">
    <citation type="journal article" date="2010" name="Syst. Appl. Microbiol.">
        <title>Four new species of Chryseobacterium from the rhizosphere of coastal sand dune plants, Chryseobacterium elymi sp. nov., Chryseobacterium hagamense sp. nov., Chryseobacterium lathyri sp. nov. and Chryseobacterium rhizosphaerae sp. nov.</title>
        <authorList>
            <person name="Cho S.H."/>
            <person name="Lee K.S."/>
            <person name="Shin D.S."/>
            <person name="Han J.H."/>
            <person name="Park K.S."/>
            <person name="Lee C.H."/>
            <person name="Park K.H."/>
            <person name="Kim S.B."/>
        </authorList>
    </citation>
    <scope>NUCLEOTIDE SEQUENCE [LARGE SCALE GENOMIC DNA]</scope>
    <source>
        <strain evidence="4 5">KCTC 22547</strain>
    </source>
</reference>
<dbReference type="SFLD" id="SFLDF00562">
    <property type="entry name" value="HemN-like__clustered_with_heat"/>
    <property type="match status" value="1"/>
</dbReference>
<dbReference type="RefSeq" id="WP_116014401.1">
    <property type="nucleotide sequence ID" value="NZ_QNUH01000024.1"/>
</dbReference>
<dbReference type="InterPro" id="IPR034505">
    <property type="entry name" value="Coproporphyrinogen-III_oxidase"/>
</dbReference>
<comment type="similarity">
    <text evidence="1">Belongs to the anaerobic coproporphyrinogen-III oxidase family. HemW subfamily.</text>
</comment>
<dbReference type="Pfam" id="PF06969">
    <property type="entry name" value="HemN_C"/>
    <property type="match status" value="1"/>
</dbReference>
<evidence type="ECO:0000313" key="4">
    <source>
        <dbReference type="EMBL" id="REC73927.1"/>
    </source>
</evidence>
<dbReference type="Gene3D" id="3.80.30.20">
    <property type="entry name" value="tm_1862 like domain"/>
    <property type="match status" value="1"/>
</dbReference>
<dbReference type="SUPFAM" id="SSF102114">
    <property type="entry name" value="Radical SAM enzymes"/>
    <property type="match status" value="1"/>
</dbReference>
<dbReference type="Pfam" id="PF04055">
    <property type="entry name" value="Radical_SAM"/>
    <property type="match status" value="1"/>
</dbReference>
<accession>A0A3D9D7J1</accession>
<dbReference type="InterPro" id="IPR010723">
    <property type="entry name" value="HemN_C"/>
</dbReference>
<keyword evidence="2" id="KW-0408">Iron</keyword>
<comment type="subcellular location">
    <subcellularLocation>
        <location evidence="2">Cytoplasm</location>
    </subcellularLocation>
</comment>
<sequence length="374" mass="43314">MIYIHIPFCKQKCSYCNFHFSTSLNFKDEMIRSMKTEIRLRKDELQDKSLKSLYFGGGTPSILSADEINSLIDEVLKYFTFDNDIEVTLEANPDDLDKNFLKQLAQSPVNRLSIGTQSFFEEDLILMNRAHNASEAESSIKRAQDFGFENLSIDLIYGSPTSNLEIWKENLNKTIALEVPHISSYALTVEPKTALENWISKGKVASPREEEQNKEFYYLSDFLKDNGFEHYEVSNFAKPGFYSRHNSAYWKYKEYLGIGPSAHSYNGFDVRSWNVANNQQYIKKLHAGILAKEEEILSQYDQFNEMIMIGLRTIWGVDLESLKSKFSDQILEHFQHEIKSKIEEGVLIQENNHLKIPEKHWFMADGIASDLFLV</sequence>